<proteinExistence type="predicted"/>
<dbReference type="AlphaFoldDB" id="A0A2G8L2Y5"/>
<dbReference type="SUPFAM" id="SSF53335">
    <property type="entry name" value="S-adenosyl-L-methionine-dependent methyltransferases"/>
    <property type="match status" value="1"/>
</dbReference>
<reference evidence="1 2" key="1">
    <citation type="journal article" date="2017" name="PLoS Biol.">
        <title>The sea cucumber genome provides insights into morphological evolution and visceral regeneration.</title>
        <authorList>
            <person name="Zhang X."/>
            <person name="Sun L."/>
            <person name="Yuan J."/>
            <person name="Sun Y."/>
            <person name="Gao Y."/>
            <person name="Zhang L."/>
            <person name="Li S."/>
            <person name="Dai H."/>
            <person name="Hamel J.F."/>
            <person name="Liu C."/>
            <person name="Yu Y."/>
            <person name="Liu S."/>
            <person name="Lin W."/>
            <person name="Guo K."/>
            <person name="Jin S."/>
            <person name="Xu P."/>
            <person name="Storey K.B."/>
            <person name="Huan P."/>
            <person name="Zhang T."/>
            <person name="Zhou Y."/>
            <person name="Zhang J."/>
            <person name="Lin C."/>
            <person name="Li X."/>
            <person name="Xing L."/>
            <person name="Huo D."/>
            <person name="Sun M."/>
            <person name="Wang L."/>
            <person name="Mercier A."/>
            <person name="Li F."/>
            <person name="Yang H."/>
            <person name="Xiang J."/>
        </authorList>
    </citation>
    <scope>NUCLEOTIDE SEQUENCE [LARGE SCALE GENOMIC DNA]</scope>
    <source>
        <strain evidence="1">Shaxun</strain>
        <tissue evidence="1">Muscle</tissue>
    </source>
</reference>
<evidence type="ECO:0000313" key="1">
    <source>
        <dbReference type="EMBL" id="PIK54621.1"/>
    </source>
</evidence>
<accession>A0A2G8L2Y5</accession>
<keyword evidence="2" id="KW-1185">Reference proteome</keyword>
<name>A0A2G8L2Y5_STIJA</name>
<evidence type="ECO:0000313" key="2">
    <source>
        <dbReference type="Proteomes" id="UP000230750"/>
    </source>
</evidence>
<comment type="caution">
    <text evidence="1">The sequence shown here is derived from an EMBL/GenBank/DDBJ whole genome shotgun (WGS) entry which is preliminary data.</text>
</comment>
<gene>
    <name evidence="1" type="ORF">BSL78_08474</name>
</gene>
<dbReference type="InterPro" id="IPR029063">
    <property type="entry name" value="SAM-dependent_MTases_sf"/>
</dbReference>
<organism evidence="1 2">
    <name type="scientific">Stichopus japonicus</name>
    <name type="common">Sea cucumber</name>
    <dbReference type="NCBI Taxonomy" id="307972"/>
    <lineage>
        <taxon>Eukaryota</taxon>
        <taxon>Metazoa</taxon>
        <taxon>Echinodermata</taxon>
        <taxon>Eleutherozoa</taxon>
        <taxon>Echinozoa</taxon>
        <taxon>Holothuroidea</taxon>
        <taxon>Aspidochirotacea</taxon>
        <taxon>Aspidochirotida</taxon>
        <taxon>Stichopodidae</taxon>
        <taxon>Apostichopus</taxon>
    </lineage>
</organism>
<dbReference type="OrthoDB" id="3647at2759"/>
<sequence>MDALVLPKECWISRARRISTKPFRSLIGTSESIENLAEGSYDAMVSAGVFAHGAVYYESIPLLLKYLKKGGYLIFSVSLLSMQKSPRLTREQFTKLTLGESWSLPCGLRETYFPH</sequence>
<dbReference type="EMBL" id="MRZV01000241">
    <property type="protein sequence ID" value="PIK54621.1"/>
    <property type="molecule type" value="Genomic_DNA"/>
</dbReference>
<protein>
    <submittedName>
        <fullName evidence="1">Uncharacterized protein</fullName>
    </submittedName>
</protein>
<dbReference type="Proteomes" id="UP000230750">
    <property type="component" value="Unassembled WGS sequence"/>
</dbReference>